<reference evidence="3" key="1">
    <citation type="submission" date="2017-10" db="EMBL/GenBank/DDBJ databases">
        <title>Rapid genome shrinkage in a self-fertile nematode reveals novel sperm competition proteins.</title>
        <authorList>
            <person name="Yin D."/>
            <person name="Schwarz E.M."/>
            <person name="Thomas C.G."/>
            <person name="Felde R.L."/>
            <person name="Korf I.F."/>
            <person name="Cutter A.D."/>
            <person name="Schartner C.M."/>
            <person name="Ralston E.J."/>
            <person name="Meyer B.J."/>
            <person name="Haag E.S."/>
        </authorList>
    </citation>
    <scope>NUCLEOTIDE SEQUENCE [LARGE SCALE GENOMIC DNA]</scope>
    <source>
        <strain evidence="3">JU1422</strain>
    </source>
</reference>
<sequence>MPRNKKKIIAKLDSSTPELHPKPTRQMYQLKYKKLAWLLSIFAVVFVGINILQGYVIQDDKENDEAIRMLEEAISDGVHQDDYYG</sequence>
<keyword evidence="1" id="KW-0812">Transmembrane</keyword>
<name>A0A2G5SKN4_9PELO</name>
<evidence type="ECO:0000256" key="1">
    <source>
        <dbReference type="SAM" id="Phobius"/>
    </source>
</evidence>
<keyword evidence="1" id="KW-0472">Membrane</keyword>
<dbReference type="OrthoDB" id="10314837at2759"/>
<gene>
    <name evidence="2" type="primary">Cnig_chr_X.g22430</name>
    <name evidence="2" type="ORF">B9Z55_022430</name>
</gene>
<keyword evidence="1" id="KW-1133">Transmembrane helix</keyword>
<organism evidence="2 3">
    <name type="scientific">Caenorhabditis nigoni</name>
    <dbReference type="NCBI Taxonomy" id="1611254"/>
    <lineage>
        <taxon>Eukaryota</taxon>
        <taxon>Metazoa</taxon>
        <taxon>Ecdysozoa</taxon>
        <taxon>Nematoda</taxon>
        <taxon>Chromadorea</taxon>
        <taxon>Rhabditida</taxon>
        <taxon>Rhabditina</taxon>
        <taxon>Rhabditomorpha</taxon>
        <taxon>Rhabditoidea</taxon>
        <taxon>Rhabditidae</taxon>
        <taxon>Peloderinae</taxon>
        <taxon>Caenorhabditis</taxon>
    </lineage>
</organism>
<evidence type="ECO:0000313" key="3">
    <source>
        <dbReference type="Proteomes" id="UP000230233"/>
    </source>
</evidence>
<proteinExistence type="predicted"/>
<dbReference type="Proteomes" id="UP000230233">
    <property type="component" value="Chromosome X"/>
</dbReference>
<dbReference type="AlphaFoldDB" id="A0A2G5SKN4"/>
<dbReference type="EMBL" id="PDUG01000006">
    <property type="protein sequence ID" value="PIC15473.1"/>
    <property type="molecule type" value="Genomic_DNA"/>
</dbReference>
<feature type="transmembrane region" description="Helical" evidence="1">
    <location>
        <begin position="35"/>
        <end position="56"/>
    </location>
</feature>
<evidence type="ECO:0000313" key="2">
    <source>
        <dbReference type="EMBL" id="PIC15473.1"/>
    </source>
</evidence>
<comment type="caution">
    <text evidence="2">The sequence shown here is derived from an EMBL/GenBank/DDBJ whole genome shotgun (WGS) entry which is preliminary data.</text>
</comment>
<keyword evidence="3" id="KW-1185">Reference proteome</keyword>
<protein>
    <submittedName>
        <fullName evidence="2">Uncharacterized protein</fullName>
    </submittedName>
</protein>
<accession>A0A2G5SKN4</accession>